<dbReference type="InterPro" id="IPR041916">
    <property type="entry name" value="Anti_sigma_zinc_sf"/>
</dbReference>
<accession>A0ABR7LPE6</accession>
<evidence type="ECO:0000256" key="1">
    <source>
        <dbReference type="ARBA" id="ARBA00023015"/>
    </source>
</evidence>
<dbReference type="EMBL" id="JABVEC010000008">
    <property type="protein sequence ID" value="MBC6466360.1"/>
    <property type="molecule type" value="Genomic_DNA"/>
</dbReference>
<dbReference type="Pfam" id="PF13490">
    <property type="entry name" value="zf-HC2"/>
    <property type="match status" value="1"/>
</dbReference>
<keyword evidence="3" id="KW-0472">Membrane</keyword>
<dbReference type="Gene3D" id="1.10.10.1320">
    <property type="entry name" value="Anti-sigma factor, zinc-finger domain"/>
    <property type="match status" value="1"/>
</dbReference>
<feature type="domain" description="Putative zinc-finger" evidence="4">
    <location>
        <begin position="11"/>
        <end position="45"/>
    </location>
</feature>
<evidence type="ECO:0000313" key="6">
    <source>
        <dbReference type="Proteomes" id="UP000805614"/>
    </source>
</evidence>
<gene>
    <name evidence="5" type="ORF">HKK74_12720</name>
</gene>
<evidence type="ECO:0000256" key="3">
    <source>
        <dbReference type="SAM" id="Phobius"/>
    </source>
</evidence>
<protein>
    <submittedName>
        <fullName evidence="5">Zf-HC2 domain-containing protein</fullName>
    </submittedName>
</protein>
<organism evidence="5 6">
    <name type="scientific">Actinomadura alba</name>
    <dbReference type="NCBI Taxonomy" id="406431"/>
    <lineage>
        <taxon>Bacteria</taxon>
        <taxon>Bacillati</taxon>
        <taxon>Actinomycetota</taxon>
        <taxon>Actinomycetes</taxon>
        <taxon>Streptosporangiales</taxon>
        <taxon>Thermomonosporaceae</taxon>
        <taxon>Actinomadura</taxon>
    </lineage>
</organism>
<evidence type="ECO:0000259" key="4">
    <source>
        <dbReference type="Pfam" id="PF13490"/>
    </source>
</evidence>
<keyword evidence="1" id="KW-0805">Transcription regulation</keyword>
<proteinExistence type="predicted"/>
<dbReference type="RefSeq" id="WP_187243383.1">
    <property type="nucleotide sequence ID" value="NZ_BAAAOK010000009.1"/>
</dbReference>
<dbReference type="InterPro" id="IPR027383">
    <property type="entry name" value="Znf_put"/>
</dbReference>
<dbReference type="Proteomes" id="UP000805614">
    <property type="component" value="Unassembled WGS sequence"/>
</dbReference>
<feature type="transmembrane region" description="Helical" evidence="3">
    <location>
        <begin position="95"/>
        <end position="116"/>
    </location>
</feature>
<reference evidence="5 6" key="1">
    <citation type="submission" date="2020-06" db="EMBL/GenBank/DDBJ databases">
        <title>Actinomadura xiongansis sp. nov., isolated from soil of Baiyangdian.</title>
        <authorList>
            <person name="Zhang X."/>
        </authorList>
    </citation>
    <scope>NUCLEOTIDE SEQUENCE [LARGE SCALE GENOMIC DNA]</scope>
    <source>
        <strain evidence="5 6">HBUM206468</strain>
    </source>
</reference>
<keyword evidence="2" id="KW-0804">Transcription</keyword>
<keyword evidence="6" id="KW-1185">Reference proteome</keyword>
<sequence>MRSEWGRAPGCDEVRTSLGVYVLGAIDPAERSVVEAHLTTCPFCRDELAGLASLPALLGRVDEAQITQVAAPPEPPLEALIAAAAGRRHGRIRRWAPQAAAAAIILVIGVLGGLAWSGGAEVRPPTGVPSAPPVAAEQVSATDPRTHVSAQVGIDGKAWGTAVAIRLNGAPPGTRCQIMAVGKDGRRDIAGGWQVVYSGYATFYGSTMITRDQLKGFEIRTLDGRMLLTISPPQ</sequence>
<evidence type="ECO:0000313" key="5">
    <source>
        <dbReference type="EMBL" id="MBC6466360.1"/>
    </source>
</evidence>
<comment type="caution">
    <text evidence="5">The sequence shown here is derived from an EMBL/GenBank/DDBJ whole genome shotgun (WGS) entry which is preliminary data.</text>
</comment>
<keyword evidence="3" id="KW-0812">Transmembrane</keyword>
<keyword evidence="3" id="KW-1133">Transmembrane helix</keyword>
<evidence type="ECO:0000256" key="2">
    <source>
        <dbReference type="ARBA" id="ARBA00023163"/>
    </source>
</evidence>
<name>A0ABR7LPE6_9ACTN</name>